<dbReference type="EMBL" id="LT963396">
    <property type="protein sequence ID" value="SOS30089.1"/>
    <property type="molecule type" value="Genomic_DNA"/>
</dbReference>
<reference evidence="2" key="1">
    <citation type="submission" date="2017-11" db="EMBL/GenBank/DDBJ databases">
        <authorList>
            <person name="Blom J."/>
        </authorList>
    </citation>
    <scope>NUCLEOTIDE SEQUENCE [LARGE SCALE GENOMIC DNA]</scope>
    <source>
        <plasmid evidence="2">PP1</plasmid>
    </source>
</reference>
<dbReference type="Proteomes" id="UP000239025">
    <property type="component" value="Plasmid PP1"/>
</dbReference>
<geneLocation type="plasmid" evidence="1 2">
    <name>PP1</name>
</geneLocation>
<organism evidence="1 2">
    <name type="scientific">Pseudomonas cerasi</name>
    <dbReference type="NCBI Taxonomy" id="1583341"/>
    <lineage>
        <taxon>Bacteria</taxon>
        <taxon>Pseudomonadati</taxon>
        <taxon>Pseudomonadota</taxon>
        <taxon>Gammaproteobacteria</taxon>
        <taxon>Pseudomonadales</taxon>
        <taxon>Pseudomonadaceae</taxon>
        <taxon>Pseudomonas</taxon>
    </lineage>
</organism>
<accession>A0A2K4W2H4</accession>
<name>A0A2K4W2H4_9PSED</name>
<keyword evidence="1" id="KW-0614">Plasmid</keyword>
<dbReference type="AlphaFoldDB" id="A0A2K4W2H4"/>
<dbReference type="RefSeq" id="WP_197711139.1">
    <property type="nucleotide sequence ID" value="NZ_LT963396.1"/>
</dbReference>
<proteinExistence type="predicted"/>
<sequence length="162" mass="17872">MKYFEWQGSVTEAVAEIMAISSSAASGIIEAQPFYMQQSWGNGMDAQITAARIIEAAQMEAEERAKTPAPKQERMLFGDEADAHAFWKNKEWKTYAVDLVQGRGKKEKVVRTMYVRARTGLGAATCAKENDWSRNPKPRYVARLAGPVELGCTPSVPKGAAQ</sequence>
<keyword evidence="2" id="KW-1185">Reference proteome</keyword>
<protein>
    <submittedName>
        <fullName evidence="1">Uncharacterized protein</fullName>
    </submittedName>
</protein>
<evidence type="ECO:0000313" key="2">
    <source>
        <dbReference type="Proteomes" id="UP000239025"/>
    </source>
</evidence>
<gene>
    <name evidence="1" type="ORF">PL963_P100106</name>
</gene>
<evidence type="ECO:0000313" key="1">
    <source>
        <dbReference type="EMBL" id="SOS30089.1"/>
    </source>
</evidence>